<comment type="pathway">
    <text evidence="3">Cofactor biosynthesis; tetrahydrofolate biosynthesis; 7,8-dihydrofolate from 2-amino-4-hydroxy-6-hydroxymethyl-7,8-dihydropteridine diphosphate and 4-aminobenzoate: step 1/2.</text>
</comment>
<comment type="cofactor">
    <cofactor evidence="2">
        <name>Mg(2+)</name>
        <dbReference type="ChEBI" id="CHEBI:18420"/>
    </cofactor>
</comment>
<dbReference type="CDD" id="cd00739">
    <property type="entry name" value="DHPS"/>
    <property type="match status" value="1"/>
</dbReference>
<proteinExistence type="predicted"/>
<dbReference type="PANTHER" id="PTHR20941:SF1">
    <property type="entry name" value="FOLIC ACID SYNTHESIS PROTEIN FOL1"/>
    <property type="match status" value="1"/>
</dbReference>
<evidence type="ECO:0000256" key="1">
    <source>
        <dbReference type="ARBA" id="ARBA00000012"/>
    </source>
</evidence>
<dbReference type="GO" id="GO:0046656">
    <property type="term" value="P:folic acid biosynthetic process"/>
    <property type="evidence" value="ECO:0007669"/>
    <property type="project" value="UniProtKB-KW"/>
</dbReference>
<keyword evidence="5" id="KW-0808">Transferase</keyword>
<dbReference type="EMBL" id="LWHJ01000022">
    <property type="protein sequence ID" value="OAQ40686.1"/>
    <property type="molecule type" value="Genomic_DNA"/>
</dbReference>
<evidence type="ECO:0000313" key="10">
    <source>
        <dbReference type="EMBL" id="OAQ40686.1"/>
    </source>
</evidence>
<evidence type="ECO:0000256" key="6">
    <source>
        <dbReference type="ARBA" id="ARBA00022723"/>
    </source>
</evidence>
<dbReference type="PANTHER" id="PTHR20941">
    <property type="entry name" value="FOLATE SYNTHESIS PROTEINS"/>
    <property type="match status" value="1"/>
</dbReference>
<dbReference type="NCBIfam" id="TIGR01496">
    <property type="entry name" value="DHPS"/>
    <property type="match status" value="1"/>
</dbReference>
<feature type="domain" description="Pterin-binding" evidence="9">
    <location>
        <begin position="26"/>
        <end position="278"/>
    </location>
</feature>
<dbReference type="GO" id="GO:0046872">
    <property type="term" value="F:metal ion binding"/>
    <property type="evidence" value="ECO:0007669"/>
    <property type="project" value="UniProtKB-KW"/>
</dbReference>
<evidence type="ECO:0000256" key="5">
    <source>
        <dbReference type="ARBA" id="ARBA00022679"/>
    </source>
</evidence>
<reference evidence="10 11" key="2">
    <citation type="submission" date="2016-06" db="EMBL/GenBank/DDBJ databases">
        <title>Pedobacter psychrophilus sp. nov., isolated from Antarctic fragmentary rock.</title>
        <authorList>
            <person name="Svec P."/>
        </authorList>
    </citation>
    <scope>NUCLEOTIDE SEQUENCE [LARGE SCALE GENOMIC DNA]</scope>
    <source>
        <strain evidence="10 11">CCM 8644</strain>
    </source>
</reference>
<evidence type="ECO:0000256" key="8">
    <source>
        <dbReference type="ARBA" id="ARBA00022909"/>
    </source>
</evidence>
<keyword evidence="8" id="KW-0289">Folate biosynthesis</keyword>
<dbReference type="GO" id="GO:0046654">
    <property type="term" value="P:tetrahydrofolate biosynthetic process"/>
    <property type="evidence" value="ECO:0007669"/>
    <property type="project" value="TreeGrafter"/>
</dbReference>
<sequence>MTAKDTFFKINTTLNAGGKLLDLTSPIVMGVLNITPDSFFEGSRTQTEKAIILQAEKMLSEGADILDLGAYSSRPDADDISEEEEEGRLLLALNAIVRKFPDAIISVDTFRASIAEKAIENGAHIINDISGGNLDNKMFETVGKLKVPYILMHMKGTPQTMKNLNQYDDMLQEICYYFSEKIAALKKAGVKDIILDPGFGFAKNIEQNFELLNKLSDFKIFELPILAGLSRKSMVWKTLKIKPEEALNGSSILNTIAILNGANILRVHDVKEAREVISLLNHLKQ</sequence>
<keyword evidence="11" id="KW-1185">Reference proteome</keyword>
<dbReference type="OrthoDB" id="9811744at2"/>
<dbReference type="PROSITE" id="PS50972">
    <property type="entry name" value="PTERIN_BINDING"/>
    <property type="match status" value="1"/>
</dbReference>
<dbReference type="InterPro" id="IPR000489">
    <property type="entry name" value="Pterin-binding_dom"/>
</dbReference>
<dbReference type="AlphaFoldDB" id="A0A179DHZ4"/>
<dbReference type="PROSITE" id="PS00793">
    <property type="entry name" value="DHPS_2"/>
    <property type="match status" value="1"/>
</dbReference>
<keyword evidence="7" id="KW-0460">Magnesium</keyword>
<evidence type="ECO:0000313" key="11">
    <source>
        <dbReference type="Proteomes" id="UP000078459"/>
    </source>
</evidence>
<keyword evidence="6" id="KW-0479">Metal-binding</keyword>
<dbReference type="SUPFAM" id="SSF51717">
    <property type="entry name" value="Dihydropteroate synthetase-like"/>
    <property type="match status" value="1"/>
</dbReference>
<comment type="catalytic activity">
    <reaction evidence="1">
        <text>(7,8-dihydropterin-6-yl)methyl diphosphate + 4-aminobenzoate = 7,8-dihydropteroate + diphosphate</text>
        <dbReference type="Rhea" id="RHEA:19949"/>
        <dbReference type="ChEBI" id="CHEBI:17836"/>
        <dbReference type="ChEBI" id="CHEBI:17839"/>
        <dbReference type="ChEBI" id="CHEBI:33019"/>
        <dbReference type="ChEBI" id="CHEBI:72950"/>
        <dbReference type="EC" id="2.5.1.15"/>
    </reaction>
</comment>
<reference evidence="10 11" key="1">
    <citation type="submission" date="2016-04" db="EMBL/GenBank/DDBJ databases">
        <authorList>
            <person name="Evans L.H."/>
            <person name="Alamgir A."/>
            <person name="Owens N."/>
            <person name="Weber N.D."/>
            <person name="Virtaneva K."/>
            <person name="Barbian K."/>
            <person name="Babar A."/>
            <person name="Rosenke K."/>
        </authorList>
    </citation>
    <scope>NUCLEOTIDE SEQUENCE [LARGE SCALE GENOMIC DNA]</scope>
    <source>
        <strain evidence="10 11">CCM 8644</strain>
    </source>
</reference>
<dbReference type="InterPro" id="IPR011005">
    <property type="entry name" value="Dihydropteroate_synth-like_sf"/>
</dbReference>
<protein>
    <recommendedName>
        <fullName evidence="4">dihydropteroate synthase</fullName>
        <ecNumber evidence="4">2.5.1.15</ecNumber>
    </recommendedName>
</protein>
<evidence type="ECO:0000256" key="7">
    <source>
        <dbReference type="ARBA" id="ARBA00022842"/>
    </source>
</evidence>
<dbReference type="EC" id="2.5.1.15" evidence="4"/>
<dbReference type="Proteomes" id="UP000078459">
    <property type="component" value="Unassembled WGS sequence"/>
</dbReference>
<accession>A0A179DHZ4</accession>
<dbReference type="STRING" id="1826909.A5893_07020"/>
<name>A0A179DHZ4_9SPHI</name>
<evidence type="ECO:0000256" key="2">
    <source>
        <dbReference type="ARBA" id="ARBA00001946"/>
    </source>
</evidence>
<evidence type="ECO:0000256" key="4">
    <source>
        <dbReference type="ARBA" id="ARBA00012458"/>
    </source>
</evidence>
<evidence type="ECO:0000256" key="3">
    <source>
        <dbReference type="ARBA" id="ARBA00004763"/>
    </source>
</evidence>
<comment type="caution">
    <text evidence="10">The sequence shown here is derived from an EMBL/GenBank/DDBJ whole genome shotgun (WGS) entry which is preliminary data.</text>
</comment>
<dbReference type="InterPro" id="IPR045031">
    <property type="entry name" value="DHP_synth-like"/>
</dbReference>
<dbReference type="RefSeq" id="WP_068821917.1">
    <property type="nucleotide sequence ID" value="NZ_LWHJ01000022.1"/>
</dbReference>
<organism evidence="10 11">
    <name type="scientific">Pedobacter psychrophilus</name>
    <dbReference type="NCBI Taxonomy" id="1826909"/>
    <lineage>
        <taxon>Bacteria</taxon>
        <taxon>Pseudomonadati</taxon>
        <taxon>Bacteroidota</taxon>
        <taxon>Sphingobacteriia</taxon>
        <taxon>Sphingobacteriales</taxon>
        <taxon>Sphingobacteriaceae</taxon>
        <taxon>Pedobacter</taxon>
    </lineage>
</organism>
<dbReference type="Gene3D" id="3.20.20.20">
    <property type="entry name" value="Dihydropteroate synthase-like"/>
    <property type="match status" value="1"/>
</dbReference>
<dbReference type="InterPro" id="IPR006390">
    <property type="entry name" value="DHP_synth_dom"/>
</dbReference>
<evidence type="ECO:0000259" key="9">
    <source>
        <dbReference type="PROSITE" id="PS50972"/>
    </source>
</evidence>
<dbReference type="Pfam" id="PF00809">
    <property type="entry name" value="Pterin_bind"/>
    <property type="match status" value="1"/>
</dbReference>
<dbReference type="GO" id="GO:0004156">
    <property type="term" value="F:dihydropteroate synthase activity"/>
    <property type="evidence" value="ECO:0007669"/>
    <property type="project" value="UniProtKB-EC"/>
</dbReference>
<gene>
    <name evidence="10" type="ORF">A5893_07020</name>
</gene>
<dbReference type="GO" id="GO:0005829">
    <property type="term" value="C:cytosol"/>
    <property type="evidence" value="ECO:0007669"/>
    <property type="project" value="TreeGrafter"/>
</dbReference>